<dbReference type="InterPro" id="IPR024193">
    <property type="entry name" value="Ku80"/>
</dbReference>
<dbReference type="Gene3D" id="1.10.1600.10">
    <property type="match status" value="1"/>
</dbReference>
<dbReference type="FunFam" id="1.10.1600.10:FF:000002">
    <property type="entry name" value="X-ray repair cross-complementing protein 5"/>
    <property type="match status" value="1"/>
</dbReference>
<evidence type="ECO:0000256" key="6">
    <source>
        <dbReference type="ARBA" id="ARBA00022806"/>
    </source>
</evidence>
<sequence length="767" mass="86514">MRFPQAAARGSRRHISRCGTLYRDSRAVDLSLHSEPGSSKMARAAKSAVVLCMDVGLAMSHSNQGEESPFEQAKKVMMLFLQRQVFAESKDEIAVVLFGTDTTDNALARGDQYENISVHRHLMLPDFDLLEQIQNVVEPGSTQADFLDALIVSMDLLQKETLGKKYERLHIAVFSDLSSPFSVDQLEVIIANLKKAGISLQFFLPFPVDEEEAGDSSNNRGDSGSSDRGRGPGKGLSDQQKEGIEMVRKIMFSLDGEDGLSEVFTFRESLERLSIFKKIERRPMAWPCQLTIGSGLSIRIVGYKSVTEEKVKKTWAHVDAKSNKKEDIKKETVYCLNNDEETEVEKEDTIQGYRYGSDIVPFSKVDQEQMKYRSEGKCFAVLGFTKSSLVPSHQFVGNQVVKIFAPSDDEAASVALSSLIHALDEMDMVAIVRYVYDRRCNPQVGVAFPRIKDKYECLVYIQLPFMEDLRQHLFSSLKNSKKFTPTDSQLSAMDSLIGSMSLVSDDGETTEDLFKPSKIPNPQFQRLFQCLQHKALNPESSLPPIEKHLQDMLEAPGAVTEGCRASLATVKACFPLQEATKRKEVKTGDEIFTKKTEDEPDAKKLKEDDEDFSLSRLVDENITVVGSVNPDQDFRALLRQKNSDFKHVSEQLIKRILECLDVKQYQYYMKSIRCIKAFREEAIKSSHVQNFNEFLQMLKLKAESSALMEFWDIIVQDDISLITSSESKGSSVTPEEARKFLARKEEKAEEAAMMEEEGDVDDLLDMM</sequence>
<keyword evidence="3" id="KW-0547">Nucleotide-binding</keyword>
<dbReference type="GO" id="GO:0042771">
    <property type="term" value="P:intrinsic apoptotic signaling pathway in response to DNA damage by p53 class mediator"/>
    <property type="evidence" value="ECO:0007669"/>
    <property type="project" value="Ensembl"/>
</dbReference>
<dbReference type="FunCoup" id="A0A6I8Q7C3">
    <property type="interactions" value="2376"/>
</dbReference>
<evidence type="ECO:0000256" key="11">
    <source>
        <dbReference type="ARBA" id="ARBA00023204"/>
    </source>
</evidence>
<dbReference type="SUPFAM" id="SSF100939">
    <property type="entry name" value="SPOC domain-like"/>
    <property type="match status" value="1"/>
</dbReference>
<keyword evidence="11" id="KW-0234">DNA repair</keyword>
<dbReference type="FunFam" id="2.40.290.10:FF:000005">
    <property type="entry name" value="X-ray repair cross-complementing protein 5"/>
    <property type="match status" value="1"/>
</dbReference>
<dbReference type="InterPro" id="IPR005161">
    <property type="entry name" value="Ku_N"/>
</dbReference>
<reference evidence="17" key="1">
    <citation type="journal article" date="2010" name="Science">
        <title>The genome of the Western clawed frog Xenopus tropicalis.</title>
        <authorList>
            <person name="Hellsten U."/>
            <person name="Harland R.M."/>
            <person name="Gilchrist M.J."/>
            <person name="Hendrix D."/>
            <person name="Jurka J."/>
            <person name="Kapitonov V."/>
            <person name="Ovcharenko I."/>
            <person name="Putnam N.H."/>
            <person name="Shu S."/>
            <person name="Taher L."/>
            <person name="Blitz I.L."/>
            <person name="Blumberg B."/>
            <person name="Dichmann D.S."/>
            <person name="Dubchak I."/>
            <person name="Amaya E."/>
            <person name="Detter J.C."/>
            <person name="Fletcher R."/>
            <person name="Gerhard D.S."/>
            <person name="Goodstein D."/>
            <person name="Graves T."/>
            <person name="Grigoriev I.V."/>
            <person name="Grimwood J."/>
            <person name="Kawashima T."/>
            <person name="Lindquist E."/>
            <person name="Lucas S.M."/>
            <person name="Mead P.E."/>
            <person name="Mitros T."/>
            <person name="Ogino H."/>
            <person name="Ohta Y."/>
            <person name="Poliakov A.V."/>
            <person name="Pollet N."/>
            <person name="Robert J."/>
            <person name="Salamov A."/>
            <person name="Sater A.K."/>
            <person name="Schmutz J."/>
            <person name="Terry A."/>
            <person name="Vize P.D."/>
            <person name="Warren W.C."/>
            <person name="Wells D."/>
            <person name="Wills A."/>
            <person name="Wilson R.K."/>
            <person name="Zimmerman L.B."/>
            <person name="Zorn A.M."/>
            <person name="Grainger R."/>
            <person name="Grammer T."/>
            <person name="Khokha M.K."/>
            <person name="Richardson P.M."/>
            <person name="Rokhsar D.S."/>
        </authorList>
    </citation>
    <scope>NUCLEOTIDE SEQUENCE [LARGE SCALE GENOMIC DNA]</scope>
    <source>
        <strain evidence="17">Nigerian</strain>
    </source>
</reference>
<dbReference type="GO" id="GO:0003678">
    <property type="term" value="F:DNA helicase activity"/>
    <property type="evidence" value="ECO:0007669"/>
    <property type="project" value="InterPro"/>
</dbReference>
<dbReference type="CDD" id="cd00873">
    <property type="entry name" value="KU80"/>
    <property type="match status" value="1"/>
</dbReference>
<dbReference type="Bgee" id="ENSXETG00000032580">
    <property type="expression patterns" value="Expressed in testis and 12 other cell types or tissues"/>
</dbReference>
<evidence type="ECO:0000256" key="14">
    <source>
        <dbReference type="ARBA" id="ARBA00078350"/>
    </source>
</evidence>
<dbReference type="PANTHER" id="PTHR12604">
    <property type="entry name" value="KU AUTOANTIGEN DNA HELICASE"/>
    <property type="match status" value="1"/>
</dbReference>
<reference evidence="17" key="2">
    <citation type="submission" date="2020-05" db="UniProtKB">
        <authorList>
            <consortium name="Ensembl"/>
        </authorList>
    </citation>
    <scope>IDENTIFICATION</scope>
</reference>
<evidence type="ECO:0000256" key="12">
    <source>
        <dbReference type="ARBA" id="ARBA00023242"/>
    </source>
</evidence>
<dbReference type="GO" id="GO:0003684">
    <property type="term" value="F:damaged DNA binding"/>
    <property type="evidence" value="ECO:0007669"/>
    <property type="project" value="InterPro"/>
</dbReference>
<dbReference type="AlphaFoldDB" id="A0A6I8Q7C3"/>
<dbReference type="FunFam" id="1.25.40.240:FF:000001">
    <property type="entry name" value="X-ray repair cross-complementing protein 5"/>
    <property type="match status" value="1"/>
</dbReference>
<feature type="region of interest" description="Disordered" evidence="15">
    <location>
        <begin position="211"/>
        <end position="240"/>
    </location>
</feature>
<evidence type="ECO:0000256" key="13">
    <source>
        <dbReference type="ARBA" id="ARBA00071961"/>
    </source>
</evidence>
<proteinExistence type="inferred from homology"/>
<dbReference type="InterPro" id="IPR036494">
    <property type="entry name" value="Ku_C_sf"/>
</dbReference>
<dbReference type="InterPro" id="IPR005160">
    <property type="entry name" value="Ku_C"/>
</dbReference>
<keyword evidence="5" id="KW-0378">Hydrolase</keyword>
<dbReference type="GO" id="GO:0016787">
    <property type="term" value="F:hydrolase activity"/>
    <property type="evidence" value="ECO:0007669"/>
    <property type="project" value="UniProtKB-KW"/>
</dbReference>
<keyword evidence="9" id="KW-0238">DNA-binding</keyword>
<dbReference type="CDD" id="cd01458">
    <property type="entry name" value="vWA_ku"/>
    <property type="match status" value="1"/>
</dbReference>
<evidence type="ECO:0000256" key="3">
    <source>
        <dbReference type="ARBA" id="ARBA00022741"/>
    </source>
</evidence>
<feature type="compositionally biased region" description="Acidic residues" evidence="15">
    <location>
        <begin position="752"/>
        <end position="767"/>
    </location>
</feature>
<evidence type="ECO:0000256" key="5">
    <source>
        <dbReference type="ARBA" id="ARBA00022801"/>
    </source>
</evidence>
<dbReference type="Ensembl" id="ENSXETT00000073734">
    <property type="protein sequence ID" value="ENSXETP00000064430"/>
    <property type="gene ID" value="ENSXETG00000032580"/>
</dbReference>
<dbReference type="GO" id="GO:0000723">
    <property type="term" value="P:telomere maintenance"/>
    <property type="evidence" value="ECO:0007669"/>
    <property type="project" value="InterPro"/>
</dbReference>
<dbReference type="GO" id="GO:0005737">
    <property type="term" value="C:cytoplasm"/>
    <property type="evidence" value="ECO:0007669"/>
    <property type="project" value="UniProtKB-ARBA"/>
</dbReference>
<evidence type="ECO:0000313" key="17">
    <source>
        <dbReference type="Ensembl" id="ENSXETP00000064430"/>
    </source>
</evidence>
<dbReference type="InterPro" id="IPR036465">
    <property type="entry name" value="vWFA_dom_sf"/>
</dbReference>
<accession>A0A6I8Q7C3</accession>
<keyword evidence="6" id="KW-0347">Helicase</keyword>
<keyword evidence="12" id="KW-0539">Nucleus</keyword>
<dbReference type="GO" id="GO:0043564">
    <property type="term" value="C:Ku70:Ku80 complex"/>
    <property type="evidence" value="ECO:0007669"/>
    <property type="project" value="InterPro"/>
</dbReference>
<evidence type="ECO:0000256" key="8">
    <source>
        <dbReference type="ARBA" id="ARBA00022843"/>
    </source>
</evidence>
<dbReference type="GO" id="GO:0010212">
    <property type="term" value="P:response to ionizing radiation"/>
    <property type="evidence" value="ECO:0007669"/>
    <property type="project" value="Ensembl"/>
</dbReference>
<dbReference type="GO" id="GO:0043066">
    <property type="term" value="P:negative regulation of apoptotic process"/>
    <property type="evidence" value="ECO:0007669"/>
    <property type="project" value="Ensembl"/>
</dbReference>
<dbReference type="Gene3D" id="1.25.40.240">
    <property type="entry name" value="Ku, C-terminal domain"/>
    <property type="match status" value="1"/>
</dbReference>
<feature type="domain" description="Ku" evidence="16">
    <location>
        <begin position="341"/>
        <end position="480"/>
    </location>
</feature>
<evidence type="ECO:0000256" key="15">
    <source>
        <dbReference type="SAM" id="MobiDB-lite"/>
    </source>
</evidence>
<dbReference type="Pfam" id="PF02735">
    <property type="entry name" value="Ku"/>
    <property type="match status" value="1"/>
</dbReference>
<dbReference type="InParanoid" id="A0A6I8Q7C3"/>
<evidence type="ECO:0000256" key="7">
    <source>
        <dbReference type="ARBA" id="ARBA00022840"/>
    </source>
</evidence>
<evidence type="ECO:0000256" key="9">
    <source>
        <dbReference type="ARBA" id="ARBA00023125"/>
    </source>
</evidence>
<evidence type="ECO:0000256" key="1">
    <source>
        <dbReference type="ARBA" id="ARBA00004123"/>
    </source>
</evidence>
<feature type="region of interest" description="Disordered" evidence="15">
    <location>
        <begin position="748"/>
        <end position="767"/>
    </location>
</feature>
<keyword evidence="4" id="KW-0227">DNA damage</keyword>
<dbReference type="PANTHER" id="PTHR12604:SF4">
    <property type="entry name" value="X-RAY REPAIR CROSS-COMPLEMENTING PROTEIN 5"/>
    <property type="match status" value="1"/>
</dbReference>
<dbReference type="SMART" id="SM00559">
    <property type="entry name" value="Ku78"/>
    <property type="match status" value="1"/>
</dbReference>
<dbReference type="Gene3D" id="2.40.290.10">
    <property type="match status" value="1"/>
</dbReference>
<evidence type="ECO:0000256" key="10">
    <source>
        <dbReference type="ARBA" id="ARBA00023172"/>
    </source>
</evidence>
<dbReference type="GO" id="GO:0005524">
    <property type="term" value="F:ATP binding"/>
    <property type="evidence" value="ECO:0007669"/>
    <property type="project" value="UniProtKB-KW"/>
</dbReference>
<evidence type="ECO:0000256" key="4">
    <source>
        <dbReference type="ARBA" id="ARBA00022763"/>
    </source>
</evidence>
<dbReference type="InterPro" id="IPR006164">
    <property type="entry name" value="DNA_bd_Ku70/Ku80"/>
</dbReference>
<feature type="compositionally biased region" description="Low complexity" evidence="15">
    <location>
        <begin position="215"/>
        <end position="224"/>
    </location>
</feature>
<evidence type="ECO:0000259" key="16">
    <source>
        <dbReference type="SMART" id="SM00559"/>
    </source>
</evidence>
<keyword evidence="10" id="KW-0233">DNA recombination</keyword>
<comment type="similarity">
    <text evidence="2">Belongs to the ku80 family.</text>
</comment>
<dbReference type="Pfam" id="PF08785">
    <property type="entry name" value="Ku_PK_bind"/>
    <property type="match status" value="1"/>
</dbReference>
<dbReference type="GO" id="GO:0006310">
    <property type="term" value="P:DNA recombination"/>
    <property type="evidence" value="ECO:0007669"/>
    <property type="project" value="UniProtKB-KW"/>
</dbReference>
<gene>
    <name evidence="17" type="primary">tmem169</name>
</gene>
<keyword evidence="8" id="KW-0832">Ubl conjugation</keyword>
<dbReference type="GO" id="GO:0006303">
    <property type="term" value="P:double-strand break repair via nonhomologous end joining"/>
    <property type="evidence" value="ECO:0007669"/>
    <property type="project" value="InterPro"/>
</dbReference>
<dbReference type="Pfam" id="PF03730">
    <property type="entry name" value="Ku_C"/>
    <property type="match status" value="1"/>
</dbReference>
<name>A0A6I8Q7C3_XENTR</name>
<dbReference type="SUPFAM" id="SSF101420">
    <property type="entry name" value="C-terminal domain of Ku80"/>
    <property type="match status" value="1"/>
</dbReference>
<comment type="subcellular location">
    <subcellularLocation>
        <location evidence="1">Nucleus</location>
    </subcellularLocation>
</comment>
<organism evidence="17">
    <name type="scientific">Xenopus tropicalis</name>
    <name type="common">Western clawed frog</name>
    <name type="synonym">Silurana tropicalis</name>
    <dbReference type="NCBI Taxonomy" id="8364"/>
    <lineage>
        <taxon>Eukaryota</taxon>
        <taxon>Metazoa</taxon>
        <taxon>Chordata</taxon>
        <taxon>Craniata</taxon>
        <taxon>Vertebrata</taxon>
        <taxon>Euteleostomi</taxon>
        <taxon>Amphibia</taxon>
        <taxon>Batrachia</taxon>
        <taxon>Anura</taxon>
        <taxon>Pipoidea</taxon>
        <taxon>Pipidae</taxon>
        <taxon>Xenopodinae</taxon>
        <taxon>Xenopus</taxon>
        <taxon>Silurana</taxon>
    </lineage>
</organism>
<dbReference type="InterPro" id="IPR016194">
    <property type="entry name" value="SPOC-like_C_dom_sf"/>
</dbReference>
<keyword evidence="7" id="KW-0067">ATP-binding</keyword>
<protein>
    <recommendedName>
        <fullName evidence="13">X-ray repair cross-complementing protein 5</fullName>
    </recommendedName>
    <alternativeName>
        <fullName evidence="14">Ku80</fullName>
    </alternativeName>
</protein>
<dbReference type="FunFam" id="3.40.50.410:FF:000055">
    <property type="entry name" value="X-ray repair cross-complementing protein 5"/>
    <property type="match status" value="1"/>
</dbReference>
<dbReference type="GeneTree" id="ENSGT00940000153239"/>
<dbReference type="Gene3D" id="3.40.50.410">
    <property type="entry name" value="von Willebrand factor, type A domain"/>
    <property type="match status" value="1"/>
</dbReference>
<dbReference type="Pfam" id="PF03731">
    <property type="entry name" value="Ku_N"/>
    <property type="match status" value="1"/>
</dbReference>
<dbReference type="SUPFAM" id="SSF53300">
    <property type="entry name" value="vWA-like"/>
    <property type="match status" value="1"/>
</dbReference>
<dbReference type="InterPro" id="IPR014893">
    <property type="entry name" value="Ku_PK_bind"/>
</dbReference>
<dbReference type="PIRSF" id="PIRSF016570">
    <property type="entry name" value="Ku80"/>
    <property type="match status" value="1"/>
</dbReference>
<dbReference type="GO" id="GO:0042162">
    <property type="term" value="F:telomeric DNA binding"/>
    <property type="evidence" value="ECO:0007669"/>
    <property type="project" value="InterPro"/>
</dbReference>
<evidence type="ECO:0000256" key="2">
    <source>
        <dbReference type="ARBA" id="ARBA00007726"/>
    </source>
</evidence>